<sequence length="146" mass="17488">MRRFLSLIFFFFLSFWNSQTTKISLTEPKLTESIQLLDQFMKDNDERIVDILCSDVSFGHSNGWVQNLGDFKEDFNSKKVTYKDIKQIEISDIRKHKNIYSVRRKINVSGTYKNNDFEIILSLLEIWKKEKLVWKLWSRQSVEIKP</sequence>
<evidence type="ECO:0000313" key="1">
    <source>
        <dbReference type="EMBL" id="MCW3160709.1"/>
    </source>
</evidence>
<evidence type="ECO:0008006" key="3">
    <source>
        <dbReference type="Google" id="ProtNLM"/>
    </source>
</evidence>
<dbReference type="Gene3D" id="3.10.450.50">
    <property type="match status" value="1"/>
</dbReference>
<reference evidence="1" key="1">
    <citation type="submission" date="2022-10" db="EMBL/GenBank/DDBJ databases">
        <title>Chryseobacterium babae sp. nov. isolated from the gut of the beetle Oryctes rhinoceros, and Chryseobacterium kimseyorum sp. nov., isolated from a stick insect rearing cage.</title>
        <authorList>
            <person name="Shelomi M."/>
            <person name="Han C.-J."/>
            <person name="Chen W.-M."/>
            <person name="Chen H.-K."/>
            <person name="Liaw S.-J."/>
            <person name="Muhle E."/>
            <person name="Clermont D."/>
        </authorList>
    </citation>
    <scope>NUCLEOTIDE SEQUENCE</scope>
    <source>
        <strain evidence="1">WLa1L2M3</strain>
    </source>
</reference>
<protein>
    <recommendedName>
        <fullName evidence="3">DUF4440 domain-containing protein</fullName>
    </recommendedName>
</protein>
<accession>A0ABT3HLR7</accession>
<dbReference type="InterPro" id="IPR032710">
    <property type="entry name" value="NTF2-like_dom_sf"/>
</dbReference>
<proteinExistence type="predicted"/>
<dbReference type="SUPFAM" id="SSF54427">
    <property type="entry name" value="NTF2-like"/>
    <property type="match status" value="1"/>
</dbReference>
<organism evidence="1 2">
    <name type="scientific">Chryseobacterium oryctis</name>
    <dbReference type="NCBI Taxonomy" id="2952618"/>
    <lineage>
        <taxon>Bacteria</taxon>
        <taxon>Pseudomonadati</taxon>
        <taxon>Bacteroidota</taxon>
        <taxon>Flavobacteriia</taxon>
        <taxon>Flavobacteriales</taxon>
        <taxon>Weeksellaceae</taxon>
        <taxon>Chryseobacterium group</taxon>
        <taxon>Chryseobacterium</taxon>
    </lineage>
</organism>
<dbReference type="Proteomes" id="UP001163719">
    <property type="component" value="Unassembled WGS sequence"/>
</dbReference>
<evidence type="ECO:0000313" key="2">
    <source>
        <dbReference type="Proteomes" id="UP001163719"/>
    </source>
</evidence>
<name>A0ABT3HLR7_9FLAO</name>
<dbReference type="RefSeq" id="WP_264742658.1">
    <property type="nucleotide sequence ID" value="NZ_JAPDHV010000002.1"/>
</dbReference>
<gene>
    <name evidence="1" type="ORF">OH806_05435</name>
</gene>
<keyword evidence="2" id="KW-1185">Reference proteome</keyword>
<dbReference type="EMBL" id="JAPDHV010000002">
    <property type="protein sequence ID" value="MCW3160709.1"/>
    <property type="molecule type" value="Genomic_DNA"/>
</dbReference>
<comment type="caution">
    <text evidence="1">The sequence shown here is derived from an EMBL/GenBank/DDBJ whole genome shotgun (WGS) entry which is preliminary data.</text>
</comment>